<name>A0A202BAF7_CHRVL</name>
<sequence>MSNPVAPPLYCLDAIHHACDFAQQLDAVLTCLATQDLPPRGAATVAAGRTLVEHYSALFEDFRREAEQHAPPGAL</sequence>
<dbReference type="AlphaFoldDB" id="A0A202BAF7"/>
<keyword evidence="2" id="KW-1185">Reference proteome</keyword>
<organism evidence="1 2">
    <name type="scientific">Chromobacterium violaceum</name>
    <dbReference type="NCBI Taxonomy" id="536"/>
    <lineage>
        <taxon>Bacteria</taxon>
        <taxon>Pseudomonadati</taxon>
        <taxon>Pseudomonadota</taxon>
        <taxon>Betaproteobacteria</taxon>
        <taxon>Neisseriales</taxon>
        <taxon>Chromobacteriaceae</taxon>
        <taxon>Chromobacterium</taxon>
    </lineage>
</organism>
<protein>
    <submittedName>
        <fullName evidence="1">Uncharacterized protein</fullName>
    </submittedName>
</protein>
<dbReference type="EMBL" id="NHOO01000006">
    <property type="protein sequence ID" value="OVE48557.1"/>
    <property type="molecule type" value="Genomic_DNA"/>
</dbReference>
<accession>A0A202BAF7</accession>
<dbReference type="Proteomes" id="UP000196342">
    <property type="component" value="Unassembled WGS sequence"/>
</dbReference>
<evidence type="ECO:0000313" key="2">
    <source>
        <dbReference type="Proteomes" id="UP000196342"/>
    </source>
</evidence>
<proteinExistence type="predicted"/>
<dbReference type="RefSeq" id="WP_087697687.1">
    <property type="nucleotide sequence ID" value="NZ_NHOO01000006.1"/>
</dbReference>
<evidence type="ECO:0000313" key="1">
    <source>
        <dbReference type="EMBL" id="OVE48557.1"/>
    </source>
</evidence>
<comment type="caution">
    <text evidence="1">The sequence shown here is derived from an EMBL/GenBank/DDBJ whole genome shotgun (WGS) entry which is preliminary data.</text>
</comment>
<reference evidence="1 2" key="1">
    <citation type="submission" date="2017-05" db="EMBL/GenBank/DDBJ databases">
        <title>Chromobacterium violaceum GHPS1 isolated from Hydrocarbon polluted soil in French Guiana display an awesome secondary metabolite arsenal and a battery of drug and heavy-metal-resistance and detoxification of xenobiotics proteins.</title>
        <authorList>
            <person name="Belbahri L."/>
        </authorList>
    </citation>
    <scope>NUCLEOTIDE SEQUENCE [LARGE SCALE GENOMIC DNA]</scope>
    <source>
        <strain evidence="1 2">GHPS1</strain>
    </source>
</reference>
<gene>
    <name evidence="1" type="ORF">CBW21_08300</name>
</gene>